<name>A0A8B2NX07_9HYPH</name>
<comment type="catalytic activity">
    <reaction evidence="3">
        <text>6-(2-amino-2-carboxyethyl)-7,8-dioxo-1,2,3,4,7,8-hexahydroquinoline-2,4-dicarboxylate + 3 O2 = pyrroloquinoline quinone + 2 H2O2 + 2 H2O + H(+)</text>
        <dbReference type="Rhea" id="RHEA:10692"/>
        <dbReference type="ChEBI" id="CHEBI:15377"/>
        <dbReference type="ChEBI" id="CHEBI:15378"/>
        <dbReference type="ChEBI" id="CHEBI:15379"/>
        <dbReference type="ChEBI" id="CHEBI:16240"/>
        <dbReference type="ChEBI" id="CHEBI:58442"/>
        <dbReference type="ChEBI" id="CHEBI:58778"/>
        <dbReference type="EC" id="1.3.3.11"/>
    </reaction>
</comment>
<dbReference type="InterPro" id="IPR004305">
    <property type="entry name" value="Thiaminase-2/PQQC"/>
</dbReference>
<dbReference type="UniPathway" id="UPA00539"/>
<comment type="similarity">
    <text evidence="3">Belongs to the PqqC family.</text>
</comment>
<dbReference type="SUPFAM" id="SSF48613">
    <property type="entry name" value="Heme oxygenase-like"/>
    <property type="match status" value="1"/>
</dbReference>
<organism evidence="5 6">
    <name type="scientific">Acuticoccus sediminis</name>
    <dbReference type="NCBI Taxonomy" id="2184697"/>
    <lineage>
        <taxon>Bacteria</taxon>
        <taxon>Pseudomonadati</taxon>
        <taxon>Pseudomonadota</taxon>
        <taxon>Alphaproteobacteria</taxon>
        <taxon>Hyphomicrobiales</taxon>
        <taxon>Amorphaceae</taxon>
        <taxon>Acuticoccus</taxon>
    </lineage>
</organism>
<dbReference type="EC" id="1.3.3.11" evidence="3"/>
<dbReference type="PANTHER" id="PTHR40279">
    <property type="entry name" value="PQQC-LIKE PROTEIN"/>
    <property type="match status" value="1"/>
</dbReference>
<dbReference type="EMBL" id="QHHQ01000004">
    <property type="protein sequence ID" value="RAI00237.1"/>
    <property type="molecule type" value="Genomic_DNA"/>
</dbReference>
<evidence type="ECO:0000256" key="3">
    <source>
        <dbReference type="HAMAP-Rule" id="MF_00654"/>
    </source>
</evidence>
<dbReference type="GO" id="GO:0018189">
    <property type="term" value="P:pyrroloquinoline quinone biosynthetic process"/>
    <property type="evidence" value="ECO:0007669"/>
    <property type="project" value="UniProtKB-UniRule"/>
</dbReference>
<comment type="pathway">
    <text evidence="3">Cofactor biosynthesis; pyrroloquinoline quinone biosynthesis.</text>
</comment>
<dbReference type="GO" id="GO:0033732">
    <property type="term" value="F:pyrroloquinoline-quinone synthase activity"/>
    <property type="evidence" value="ECO:0007669"/>
    <property type="project" value="UniProtKB-EC"/>
</dbReference>
<dbReference type="InterPro" id="IPR011845">
    <property type="entry name" value="PqqC"/>
</dbReference>
<dbReference type="NCBIfam" id="TIGR02111">
    <property type="entry name" value="PQQ_syn_pqqC"/>
    <property type="match status" value="1"/>
</dbReference>
<dbReference type="OrthoDB" id="9800756at2"/>
<gene>
    <name evidence="3" type="primary">pqqC</name>
    <name evidence="5" type="ORF">DLJ53_21270</name>
</gene>
<dbReference type="Gene3D" id="1.20.910.10">
    <property type="entry name" value="Heme oxygenase-like"/>
    <property type="match status" value="1"/>
</dbReference>
<dbReference type="InterPro" id="IPR016084">
    <property type="entry name" value="Haem_Oase-like_multi-hlx"/>
</dbReference>
<proteinExistence type="inferred from homology"/>
<keyword evidence="1 3" id="KW-0884">PQQ biosynthesis</keyword>
<dbReference type="Proteomes" id="UP000249590">
    <property type="component" value="Unassembled WGS sequence"/>
</dbReference>
<keyword evidence="6" id="KW-1185">Reference proteome</keyword>
<comment type="function">
    <text evidence="3">Ring cyclization and eight-electron oxidation of 3a-(2-amino-2-carboxyethyl)-4,5-dioxo-4,5,6,7,8,9-hexahydroquinoline-7,9-dicarboxylic-acid to PQQ.</text>
</comment>
<evidence type="ECO:0000313" key="6">
    <source>
        <dbReference type="Proteomes" id="UP000249590"/>
    </source>
</evidence>
<evidence type="ECO:0000256" key="2">
    <source>
        <dbReference type="ARBA" id="ARBA00023002"/>
    </source>
</evidence>
<dbReference type="AlphaFoldDB" id="A0A8B2NX07"/>
<dbReference type="InterPro" id="IPR039068">
    <property type="entry name" value="PqqC-like"/>
</dbReference>
<evidence type="ECO:0000256" key="1">
    <source>
        <dbReference type="ARBA" id="ARBA00022905"/>
    </source>
</evidence>
<evidence type="ECO:0000259" key="4">
    <source>
        <dbReference type="Pfam" id="PF03070"/>
    </source>
</evidence>
<sequence>MNILSPDELAAALRRIGAERYHNLHPFHKRLHSGQCSIDEVRAWALNRYCYQRIIPFKDAAVLARMDDVELRRVWRQRIVDHDGEIGDAPEGGLRRWLALTDGLGLDRAYVMSLEGALPAVRFACDAYVNFVSQKTLLEAIASSLTELFSPQIISERVSGMLQHYDFVDESVLRYFGHRLDQAPRDAEFALDYVTTHARTPETQRAALQALEFKCGMLWCQLDAIEHVYVNGNPFPGAWRPGLGMAARS</sequence>
<evidence type="ECO:0000313" key="5">
    <source>
        <dbReference type="EMBL" id="RAI00237.1"/>
    </source>
</evidence>
<dbReference type="PANTHER" id="PTHR40279:SF3">
    <property type="entry name" value="4-AMINOBENZOATE SYNTHASE"/>
    <property type="match status" value="1"/>
</dbReference>
<dbReference type="HAMAP" id="MF_00654">
    <property type="entry name" value="PQQ_syn_PqqC"/>
    <property type="match status" value="1"/>
</dbReference>
<accession>A0A8B2NX07</accession>
<comment type="caution">
    <text evidence="5">The sequence shown here is derived from an EMBL/GenBank/DDBJ whole genome shotgun (WGS) entry which is preliminary data.</text>
</comment>
<feature type="domain" description="Thiaminase-2/PQQC" evidence="4">
    <location>
        <begin position="12"/>
        <end position="223"/>
    </location>
</feature>
<dbReference type="Pfam" id="PF03070">
    <property type="entry name" value="TENA_THI-4"/>
    <property type="match status" value="1"/>
</dbReference>
<keyword evidence="2 3" id="KW-0560">Oxidoreductase</keyword>
<protein>
    <recommendedName>
        <fullName evidence="3">Pyrroloquinoline-quinone synthase</fullName>
        <ecNumber evidence="3">1.3.3.11</ecNumber>
    </recommendedName>
    <alternativeName>
        <fullName evidence="3">Coenzyme PQQ synthesis protein C</fullName>
    </alternativeName>
    <alternativeName>
        <fullName evidence="3">Pyrroloquinoline quinone biosynthesis protein C</fullName>
    </alternativeName>
</protein>
<reference evidence="5 6" key="1">
    <citation type="submission" date="2018-05" db="EMBL/GenBank/DDBJ databases">
        <title>Acuticoccus sediminis sp. nov., isolated from deep-sea sediment of Indian Ocean.</title>
        <authorList>
            <person name="Liu X."/>
            <person name="Lai Q."/>
            <person name="Du Y."/>
            <person name="Sun F."/>
            <person name="Zhang X."/>
            <person name="Wang S."/>
            <person name="Shao Z."/>
        </authorList>
    </citation>
    <scope>NUCLEOTIDE SEQUENCE [LARGE SCALE GENOMIC DNA]</scope>
    <source>
        <strain evidence="5 6">PTG4-2</strain>
    </source>
</reference>